<protein>
    <submittedName>
        <fullName evidence="2">ADAM_CR_2 domain-containing protein</fullName>
    </submittedName>
</protein>
<dbReference type="AlphaFoldDB" id="A0A183BI59"/>
<name>A0A183BI59_GLOPA</name>
<dbReference type="WBParaSite" id="GPLIN_000028800">
    <property type="protein sequence ID" value="GPLIN_000028800"/>
    <property type="gene ID" value="GPLIN_000028800"/>
</dbReference>
<reference evidence="1" key="1">
    <citation type="submission" date="2013-12" db="EMBL/GenBank/DDBJ databases">
        <authorList>
            <person name="Aslett M."/>
        </authorList>
    </citation>
    <scope>NUCLEOTIDE SEQUENCE [LARGE SCALE GENOMIC DNA]</scope>
    <source>
        <strain evidence="1">Lindley</strain>
    </source>
</reference>
<accession>A0A183BI59</accession>
<evidence type="ECO:0000313" key="2">
    <source>
        <dbReference type="WBParaSite" id="GPLIN_000028800"/>
    </source>
</evidence>
<dbReference type="Proteomes" id="UP000050741">
    <property type="component" value="Unassembled WGS sequence"/>
</dbReference>
<sequence length="239" mass="26797">MKRVLNRQQKGQVGSTESKHHILTKWGCTDKMPNQLLDKPEQFIGQNATNRIIVHKCTPKVGKANIPMSNAGTEVPIPSQKCKKAFLSKWLNESSDKSCSQSQRYCYVLNCSTAVESDKPGQIMTEWGCTDRQYGTGENACYTIHCFHTEHLKNPVKEWGCTSNASQICAQKISEFGYNMSNKNETCNCSFDTAKQKRPLKKAMKMKSSDVEGGWHHASDQRALAGSSDLDVNRCHCLK</sequence>
<evidence type="ECO:0000313" key="1">
    <source>
        <dbReference type="Proteomes" id="UP000050741"/>
    </source>
</evidence>
<keyword evidence="1" id="KW-1185">Reference proteome</keyword>
<reference evidence="2" key="3">
    <citation type="submission" date="2016-06" db="UniProtKB">
        <authorList>
            <consortium name="WormBaseParasite"/>
        </authorList>
    </citation>
    <scope>IDENTIFICATION</scope>
</reference>
<proteinExistence type="predicted"/>
<organism evidence="1 2">
    <name type="scientific">Globodera pallida</name>
    <name type="common">Potato cyst nematode worm</name>
    <name type="synonym">Heterodera pallida</name>
    <dbReference type="NCBI Taxonomy" id="36090"/>
    <lineage>
        <taxon>Eukaryota</taxon>
        <taxon>Metazoa</taxon>
        <taxon>Ecdysozoa</taxon>
        <taxon>Nematoda</taxon>
        <taxon>Chromadorea</taxon>
        <taxon>Rhabditida</taxon>
        <taxon>Tylenchina</taxon>
        <taxon>Tylenchomorpha</taxon>
        <taxon>Tylenchoidea</taxon>
        <taxon>Heteroderidae</taxon>
        <taxon>Heteroderinae</taxon>
        <taxon>Globodera</taxon>
    </lineage>
</organism>
<reference evidence="1" key="2">
    <citation type="submission" date="2014-05" db="EMBL/GenBank/DDBJ databases">
        <title>The genome and life-stage specific transcriptomes of Globodera pallida elucidate key aspects of plant parasitism by a cyst nematode.</title>
        <authorList>
            <person name="Cotton J.A."/>
            <person name="Lilley C.J."/>
            <person name="Jones L.M."/>
            <person name="Kikuchi T."/>
            <person name="Reid A.J."/>
            <person name="Thorpe P."/>
            <person name="Tsai I.J."/>
            <person name="Beasley H."/>
            <person name="Blok V."/>
            <person name="Cock P.J.A."/>
            <person name="Van den Akker S.E."/>
            <person name="Holroyd N."/>
            <person name="Hunt M."/>
            <person name="Mantelin S."/>
            <person name="Naghra H."/>
            <person name="Pain A."/>
            <person name="Palomares-Rius J.E."/>
            <person name="Zarowiecki M."/>
            <person name="Berriman M."/>
            <person name="Jones J.T."/>
            <person name="Urwin P.E."/>
        </authorList>
    </citation>
    <scope>NUCLEOTIDE SEQUENCE [LARGE SCALE GENOMIC DNA]</scope>
    <source>
        <strain evidence="1">Lindley</strain>
    </source>
</reference>